<dbReference type="InterPro" id="IPR038718">
    <property type="entry name" value="SNF2-like_sf"/>
</dbReference>
<dbReference type="PROSITE" id="PS51192">
    <property type="entry name" value="HELICASE_ATP_BIND_1"/>
    <property type="match status" value="1"/>
</dbReference>
<dbReference type="Proteomes" id="UP000621168">
    <property type="component" value="Unassembled WGS sequence"/>
</dbReference>
<dbReference type="Gene3D" id="3.40.50.10810">
    <property type="entry name" value="Tandem AAA-ATPase domain"/>
    <property type="match status" value="1"/>
</dbReference>
<proteinExistence type="inferred from homology"/>
<name>A0A851M6P5_CORCR</name>
<feature type="domain" description="Helicase ATP-binding" evidence="2">
    <location>
        <begin position="1"/>
        <end position="98"/>
    </location>
</feature>
<dbReference type="OrthoDB" id="8902916at2759"/>
<evidence type="ECO:0000313" key="4">
    <source>
        <dbReference type="Proteomes" id="UP000621168"/>
    </source>
</evidence>
<dbReference type="SUPFAM" id="SSF52540">
    <property type="entry name" value="P-loop containing nucleoside triphosphate hydrolases"/>
    <property type="match status" value="1"/>
</dbReference>
<reference evidence="3" key="1">
    <citation type="submission" date="2019-09" db="EMBL/GenBank/DDBJ databases">
        <title>Bird 10,000 Genomes (B10K) Project - Family phase.</title>
        <authorList>
            <person name="Zhang G."/>
        </authorList>
    </citation>
    <scope>NUCLEOTIDE SEQUENCE</scope>
    <source>
        <strain evidence="3">B10K-CU-031-40</strain>
    </source>
</reference>
<feature type="non-terminal residue" evidence="3">
    <location>
        <position position="1"/>
    </location>
</feature>
<organism evidence="3 4">
    <name type="scientific">Corythaeola cristata</name>
    <name type="common">Great blue turaco</name>
    <dbReference type="NCBI Taxonomy" id="103954"/>
    <lineage>
        <taxon>Eukaryota</taxon>
        <taxon>Metazoa</taxon>
        <taxon>Chordata</taxon>
        <taxon>Craniata</taxon>
        <taxon>Vertebrata</taxon>
        <taxon>Euteleostomi</taxon>
        <taxon>Archelosauria</taxon>
        <taxon>Archosauria</taxon>
        <taxon>Dinosauria</taxon>
        <taxon>Saurischia</taxon>
        <taxon>Theropoda</taxon>
        <taxon>Coelurosauria</taxon>
        <taxon>Aves</taxon>
        <taxon>Neognathae</taxon>
        <taxon>Neoaves</taxon>
        <taxon>Otidimorphae</taxon>
        <taxon>Musophagiformes</taxon>
        <taxon>Musophagidae</taxon>
        <taxon>Corythaeola</taxon>
    </lineage>
</organism>
<evidence type="ECO:0000313" key="3">
    <source>
        <dbReference type="EMBL" id="NXC23245.1"/>
    </source>
</evidence>
<dbReference type="PANTHER" id="PTHR10799">
    <property type="entry name" value="SNF2/RAD54 HELICASE FAMILY"/>
    <property type="match status" value="1"/>
</dbReference>
<accession>A0A851M6P5</accession>
<dbReference type="GO" id="GO:0005524">
    <property type="term" value="F:ATP binding"/>
    <property type="evidence" value="ECO:0007669"/>
    <property type="project" value="InterPro"/>
</dbReference>
<evidence type="ECO:0000259" key="2">
    <source>
        <dbReference type="PROSITE" id="PS51192"/>
    </source>
</evidence>
<dbReference type="AlphaFoldDB" id="A0A851M6P5"/>
<dbReference type="InterPro" id="IPR027417">
    <property type="entry name" value="P-loop_NTPase"/>
</dbReference>
<dbReference type="InterPro" id="IPR000330">
    <property type="entry name" value="SNF2_N"/>
</dbReference>
<sequence>GGILADDMGLGKTLQTIALILHAHGLWNDEQARAQLPAAQQERAPFLVVAPSSVVSNWETEINRFAPSLRVVSVEGTLNSSHQLRDLAENYDVILTTY</sequence>
<feature type="non-terminal residue" evidence="3">
    <location>
        <position position="98"/>
    </location>
</feature>
<comment type="caution">
    <text evidence="3">The sequence shown here is derived from an EMBL/GenBank/DDBJ whole genome shotgun (WGS) entry which is preliminary data.</text>
</comment>
<dbReference type="Pfam" id="PF00176">
    <property type="entry name" value="SNF2-rel_dom"/>
    <property type="match status" value="1"/>
</dbReference>
<dbReference type="InterPro" id="IPR014001">
    <property type="entry name" value="Helicase_ATP-bd"/>
</dbReference>
<dbReference type="GO" id="GO:0005694">
    <property type="term" value="C:chromosome"/>
    <property type="evidence" value="ECO:0007669"/>
    <property type="project" value="UniProtKB-ARBA"/>
</dbReference>
<evidence type="ECO:0000256" key="1">
    <source>
        <dbReference type="ARBA" id="ARBA00007025"/>
    </source>
</evidence>
<protein>
    <submittedName>
        <fullName evidence="3">CHD1L protein</fullName>
    </submittedName>
</protein>
<gene>
    <name evidence="3" type="primary">Chd1l_1</name>
    <name evidence="3" type="ORF">CORCRI_R13678</name>
</gene>
<dbReference type="EMBL" id="WBMX01028662">
    <property type="protein sequence ID" value="NXC23245.1"/>
    <property type="molecule type" value="Genomic_DNA"/>
</dbReference>
<comment type="similarity">
    <text evidence="1">Belongs to the SNF2/RAD54 helicase family.</text>
</comment>
<keyword evidence="4" id="KW-1185">Reference proteome</keyword>